<dbReference type="Gene3D" id="3.30.1370.10">
    <property type="entry name" value="K Homology domain, type 1"/>
    <property type="match status" value="3"/>
</dbReference>
<keyword evidence="2" id="KW-0694">RNA-binding</keyword>
<dbReference type="InterPro" id="IPR004087">
    <property type="entry name" value="KH_dom"/>
</dbReference>
<evidence type="ECO:0000259" key="4">
    <source>
        <dbReference type="SMART" id="SM00322"/>
    </source>
</evidence>
<dbReference type="Proteomes" id="UP001217754">
    <property type="component" value="Chromosome 2"/>
</dbReference>
<proteinExistence type="predicted"/>
<dbReference type="Pfam" id="PF24563">
    <property type="entry name" value="KH_Mug60-KHD4"/>
    <property type="match status" value="1"/>
</dbReference>
<reference evidence="5" key="1">
    <citation type="submission" date="2023-03" db="EMBL/GenBank/DDBJ databases">
        <title>Mating type loci evolution in Malassezia.</title>
        <authorList>
            <person name="Coelho M.A."/>
        </authorList>
    </citation>
    <scope>NUCLEOTIDE SEQUENCE</scope>
    <source>
        <strain evidence="5">CBS 9431</strain>
    </source>
</reference>
<sequence>MDLYLTTFTLPKGSPPAGTPRADGGARTPSAPLSSSPESRVVGSRAGLAVSPPGALAPGSMRPGAMRSPDAAPGRPERTPSGTDSTDLSLDAPSRSPSFSSFDLAEVVPRLGQMVMNKHHCLVNIAPCSEGAPDGSLAASPHQVPFSPGPLAQSPLSRLPSASEPGESAPARSASTASLQHAQASVPSSTSPKYSFNMCGTQSQVQDARGALLQELPFAWKVLVKVPCADVVATSNDTQTPSNDVVHADVRAKLDEIMQLSNTQITAMQLDSHGVELGAGLEVDRNVQFVVAGSIESIEFARVQLLLYLDHLHGLHVEQIEIDRKLHHISAGRKRGVLQLIEEETQTTVYLSSPFAGVLQSGTPAAVASKRNIVYITGRFYNTQRARDMILQLTASKAKTQVSKTVTMMPRKIDWLLQERLEALRLLMLDNSTFLELPMIGSQQGQVTVLGTNRVDVERSIRTLMQLVSPYYTANVWLLPGSYDALGLSSKPDTRVLSSIVTNISAGTNAEIVFQNNHFEISGLDREVRTALRQLMRVPTLKHYTYEFRFQLELATDHREFISGKKNGKINKIMEHCGVRIRFEPFNDYNFLIDVLGTELDAALQGLGLLQEELPAEMSFHVPEAYHKRIIGVGGKNIQRIMKKFGVYVKFSNAEEFAALGGYMDNDDNVIARTPSKNSSNLENLKNSVMELVSPKDKDFVTETVAVPRKHQRALLGEKAVHMHEIERKTRCVVRFARRESALDVVQIFGPESQIAVAVQMLLQHVPLEAEVVVPNSYELGAMLESKDYTLLQERVQKELGITLTTGHRAANDQGECSLRLSVPRANLELLPMAKSMLDELCAQHNVHMTSTPSADAFQTPMPPFSTSLMSPPLDTAASDTFHQDTAATAASVAAAGTRYDDASSSAAGAGAKDLKALFEQPSAPGGMAFDSTSNTHLMPSFYTPGYTDGSSLSNPVWGAPLPSMSEMNTHASKNTSMFSPFSAPMAFPFAGSDPAMGKPDNSRAHAAFHPHQPIRRPDAMGTSVPSGVPPSAFPPHPLSRLPLGMHGNSGMGNDIDGFHPIGEHAHQMPNLAMMHGPGNGPASRHGNMGLMRNPTSPGAAPDTMDEVSRVLAQIAFDKQ</sequence>
<keyword evidence="6" id="KW-1185">Reference proteome</keyword>
<dbReference type="GeneID" id="85225232"/>
<dbReference type="SMART" id="SM00322">
    <property type="entry name" value="KH"/>
    <property type="match status" value="4"/>
</dbReference>
<dbReference type="SUPFAM" id="SSF54791">
    <property type="entry name" value="Eukaryotic type KH-domain (KH-domain type I)"/>
    <property type="match status" value="4"/>
</dbReference>
<evidence type="ECO:0000313" key="5">
    <source>
        <dbReference type="EMBL" id="WFD38622.1"/>
    </source>
</evidence>
<organism evidence="5 6">
    <name type="scientific">Malassezia japonica</name>
    <dbReference type="NCBI Taxonomy" id="223818"/>
    <lineage>
        <taxon>Eukaryota</taxon>
        <taxon>Fungi</taxon>
        <taxon>Dikarya</taxon>
        <taxon>Basidiomycota</taxon>
        <taxon>Ustilaginomycotina</taxon>
        <taxon>Malasseziomycetes</taxon>
        <taxon>Malasseziales</taxon>
        <taxon>Malasseziaceae</taxon>
        <taxon>Malassezia</taxon>
    </lineage>
</organism>
<evidence type="ECO:0000256" key="3">
    <source>
        <dbReference type="SAM" id="MobiDB-lite"/>
    </source>
</evidence>
<feature type="region of interest" description="Disordered" evidence="3">
    <location>
        <begin position="1"/>
        <end position="100"/>
    </location>
</feature>
<dbReference type="CDD" id="cd22453">
    <property type="entry name" value="KH-I_MUG60_like"/>
    <property type="match status" value="1"/>
</dbReference>
<evidence type="ECO:0000256" key="1">
    <source>
        <dbReference type="ARBA" id="ARBA00022737"/>
    </source>
</evidence>
<dbReference type="PANTHER" id="PTHR10627">
    <property type="entry name" value="SCP160"/>
    <property type="match status" value="1"/>
</dbReference>
<dbReference type="RefSeq" id="XP_060121519.1">
    <property type="nucleotide sequence ID" value="XM_060265536.1"/>
</dbReference>
<dbReference type="InterPro" id="IPR036612">
    <property type="entry name" value="KH_dom_type_1_sf"/>
</dbReference>
<dbReference type="GO" id="GO:0003729">
    <property type="term" value="F:mRNA binding"/>
    <property type="evidence" value="ECO:0007669"/>
    <property type="project" value="TreeGrafter"/>
</dbReference>
<protein>
    <recommendedName>
        <fullName evidence="4">K Homology domain-containing protein</fullName>
    </recommendedName>
</protein>
<dbReference type="InterPro" id="IPR056553">
    <property type="entry name" value="KH_Mug60-KHD4"/>
</dbReference>
<dbReference type="EMBL" id="CP119959">
    <property type="protein sequence ID" value="WFD38622.1"/>
    <property type="molecule type" value="Genomic_DNA"/>
</dbReference>
<feature type="domain" description="K Homology" evidence="4">
    <location>
        <begin position="699"/>
        <end position="767"/>
    </location>
</feature>
<accession>A0AAF0J9D3</accession>
<feature type="domain" description="K Homology" evidence="4">
    <location>
        <begin position="546"/>
        <end position="612"/>
    </location>
</feature>
<dbReference type="PROSITE" id="PS50084">
    <property type="entry name" value="KH_TYPE_1"/>
    <property type="match status" value="2"/>
</dbReference>
<evidence type="ECO:0000313" key="6">
    <source>
        <dbReference type="Proteomes" id="UP001217754"/>
    </source>
</evidence>
<dbReference type="CDD" id="cd00105">
    <property type="entry name" value="KH-I"/>
    <property type="match status" value="1"/>
</dbReference>
<dbReference type="InterPro" id="IPR004088">
    <property type="entry name" value="KH_dom_type_1"/>
</dbReference>
<gene>
    <name evidence="5" type="ORF">MJAP1_001583</name>
</gene>
<feature type="domain" description="K Homology" evidence="4">
    <location>
        <begin position="314"/>
        <end position="395"/>
    </location>
</feature>
<name>A0AAF0J9D3_9BASI</name>
<feature type="compositionally biased region" description="Polar residues" evidence="3">
    <location>
        <begin position="173"/>
        <end position="193"/>
    </location>
</feature>
<keyword evidence="1" id="KW-0677">Repeat</keyword>
<feature type="domain" description="K Homology" evidence="4">
    <location>
        <begin position="614"/>
        <end position="694"/>
    </location>
</feature>
<feature type="region of interest" description="Disordered" evidence="3">
    <location>
        <begin position="133"/>
        <end position="193"/>
    </location>
</feature>
<dbReference type="Pfam" id="PF00013">
    <property type="entry name" value="KH_1"/>
    <property type="match status" value="2"/>
</dbReference>
<evidence type="ECO:0000256" key="2">
    <source>
        <dbReference type="PROSITE-ProRule" id="PRU00117"/>
    </source>
</evidence>
<dbReference type="PANTHER" id="PTHR10627:SF76">
    <property type="entry name" value="KH DOMAIN-CONTAINING PROTEIN YLL032C"/>
    <property type="match status" value="1"/>
</dbReference>
<dbReference type="GO" id="GO:0005737">
    <property type="term" value="C:cytoplasm"/>
    <property type="evidence" value="ECO:0007669"/>
    <property type="project" value="TreeGrafter"/>
</dbReference>
<dbReference type="AlphaFoldDB" id="A0AAF0J9D3"/>